<accession>A0A919KGE0</accession>
<keyword evidence="1" id="KW-0812">Transmembrane</keyword>
<keyword evidence="3" id="KW-1185">Reference proteome</keyword>
<keyword evidence="1" id="KW-1133">Transmembrane helix</keyword>
<evidence type="ECO:0000256" key="1">
    <source>
        <dbReference type="SAM" id="Phobius"/>
    </source>
</evidence>
<sequence>MSREDLTVLEVTIETMEPTIYPILFTTFCSYSIFLYQGLSK</sequence>
<comment type="caution">
    <text evidence="2">The sequence shown here is derived from an EMBL/GenBank/DDBJ whole genome shotgun (WGS) entry which is preliminary data.</text>
</comment>
<organism evidence="2 3">
    <name type="scientific">Streptomyces capoamus</name>
    <dbReference type="NCBI Taxonomy" id="68183"/>
    <lineage>
        <taxon>Bacteria</taxon>
        <taxon>Bacillati</taxon>
        <taxon>Actinomycetota</taxon>
        <taxon>Actinomycetes</taxon>
        <taxon>Kitasatosporales</taxon>
        <taxon>Streptomycetaceae</taxon>
        <taxon>Streptomyces</taxon>
    </lineage>
</organism>
<evidence type="ECO:0000313" key="2">
    <source>
        <dbReference type="EMBL" id="GHG79478.1"/>
    </source>
</evidence>
<protein>
    <submittedName>
        <fullName evidence="2">Uncharacterized protein</fullName>
    </submittedName>
</protein>
<dbReference type="EMBL" id="BNBF01000109">
    <property type="protein sequence ID" value="GHG79478.1"/>
    <property type="molecule type" value="Genomic_DNA"/>
</dbReference>
<name>A0A919KGE0_9ACTN</name>
<proteinExistence type="predicted"/>
<gene>
    <name evidence="2" type="ORF">GCM10018980_77560</name>
</gene>
<reference evidence="3" key="1">
    <citation type="journal article" date="2019" name="Int. J. Syst. Evol. Microbiol.">
        <title>The Global Catalogue of Microorganisms (GCM) 10K type strain sequencing project: providing services to taxonomists for standard genome sequencing and annotation.</title>
        <authorList>
            <consortium name="The Broad Institute Genomics Platform"/>
            <consortium name="The Broad Institute Genome Sequencing Center for Infectious Disease"/>
            <person name="Wu L."/>
            <person name="Ma J."/>
        </authorList>
    </citation>
    <scope>NUCLEOTIDE SEQUENCE [LARGE SCALE GENOMIC DNA]</scope>
    <source>
        <strain evidence="3">JCM 4253</strain>
    </source>
</reference>
<dbReference type="Proteomes" id="UP000619355">
    <property type="component" value="Unassembled WGS sequence"/>
</dbReference>
<dbReference type="AlphaFoldDB" id="A0A919KGE0"/>
<feature type="transmembrane region" description="Helical" evidence="1">
    <location>
        <begin position="20"/>
        <end position="39"/>
    </location>
</feature>
<keyword evidence="1" id="KW-0472">Membrane</keyword>
<evidence type="ECO:0000313" key="3">
    <source>
        <dbReference type="Proteomes" id="UP000619355"/>
    </source>
</evidence>